<feature type="compositionally biased region" description="Low complexity" evidence="1">
    <location>
        <begin position="44"/>
        <end position="57"/>
    </location>
</feature>
<evidence type="ECO:0000313" key="2">
    <source>
        <dbReference type="EMBL" id="RRH75488.1"/>
    </source>
</evidence>
<dbReference type="Pfam" id="PF18856">
    <property type="entry name" value="baeRF_family12"/>
    <property type="match status" value="1"/>
</dbReference>
<evidence type="ECO:0000313" key="3">
    <source>
        <dbReference type="Proteomes" id="UP000282125"/>
    </source>
</evidence>
<accession>A0A3P3DS38</accession>
<evidence type="ECO:0000256" key="1">
    <source>
        <dbReference type="SAM" id="MobiDB-lite"/>
    </source>
</evidence>
<dbReference type="RefSeq" id="WP_124964551.1">
    <property type="nucleotide sequence ID" value="NZ_RRAZ01000010.1"/>
</dbReference>
<dbReference type="EMBL" id="RRAZ01000010">
    <property type="protein sequence ID" value="RRH75488.1"/>
    <property type="molecule type" value="Genomic_DNA"/>
</dbReference>
<keyword evidence="3" id="KW-1185">Reference proteome</keyword>
<protein>
    <submittedName>
        <fullName evidence="2">Host cell attachment protein</fullName>
    </submittedName>
</protein>
<dbReference type="OrthoDB" id="9812459at2"/>
<feature type="region of interest" description="Disordered" evidence="1">
    <location>
        <begin position="27"/>
        <end position="60"/>
    </location>
</feature>
<dbReference type="Proteomes" id="UP000282125">
    <property type="component" value="Unassembled WGS sequence"/>
</dbReference>
<dbReference type="AlphaFoldDB" id="A0A3P3DS38"/>
<organism evidence="2 3">
    <name type="scientific">Falsigemmobacter faecalis</name>
    <dbReference type="NCBI Taxonomy" id="2488730"/>
    <lineage>
        <taxon>Bacteria</taxon>
        <taxon>Pseudomonadati</taxon>
        <taxon>Pseudomonadota</taxon>
        <taxon>Alphaproteobacteria</taxon>
        <taxon>Rhodobacterales</taxon>
        <taxon>Paracoccaceae</taxon>
        <taxon>Falsigemmobacter</taxon>
    </lineage>
</organism>
<proteinExistence type="predicted"/>
<reference evidence="2 3" key="1">
    <citation type="submission" date="2018-11" db="EMBL/GenBank/DDBJ databases">
        <title>Gemmobacter sp. nov., YIM 102744-1 draft genome.</title>
        <authorList>
            <person name="Li G."/>
            <person name="Jiang Y."/>
        </authorList>
    </citation>
    <scope>NUCLEOTIDE SEQUENCE [LARGE SCALE GENOMIC DNA]</scope>
    <source>
        <strain evidence="2 3">YIM 102744-1</strain>
    </source>
</reference>
<comment type="caution">
    <text evidence="2">The sequence shown here is derived from an EMBL/GenBank/DDBJ whole genome shotgun (WGS) entry which is preliminary data.</text>
</comment>
<gene>
    <name evidence="2" type="ORF">EG244_08360</name>
</gene>
<dbReference type="InterPro" id="IPR041374">
    <property type="entry name" value="BaeRF_family12"/>
</dbReference>
<name>A0A3P3DS38_9RHOB</name>
<sequence length="132" mass="14079">MDVPRNTVVAVVDGETFNLFKVGGEPGDLRLSPMRPHESEDRNSASGRSSSAANPAAKQMEEDAFGKGVVDKLNTMVLEGRIGSLLIIAAPRSLGEMRRSYHSKLQEVLVGEIDKVLTGASTVEIEKAISAA</sequence>